<dbReference type="Proteomes" id="UP000198922">
    <property type="component" value="Unassembled WGS sequence"/>
</dbReference>
<dbReference type="InterPro" id="IPR004195">
    <property type="entry name" value="Head_decoration_D"/>
</dbReference>
<dbReference type="OrthoDB" id="7358956at2"/>
<protein>
    <submittedName>
        <fullName evidence="1">Bacteriophage lambda head decoration protein D</fullName>
    </submittedName>
</protein>
<name>A0A1G7GQT3_9RHOB</name>
<accession>A0A1G7GQT3</accession>
<dbReference type="Gene3D" id="2.40.300.10">
    <property type="entry name" value="Head decoration protein D"/>
    <property type="match status" value="1"/>
</dbReference>
<dbReference type="AlphaFoldDB" id="A0A1G7GQT3"/>
<proteinExistence type="predicted"/>
<sequence length="124" mass="13089">MPVKTERKVLGDVLLFEEDDFYSRETGTLSGGGSYEIGLVLGRVTATDKLVPYDPAVATGAETVVGVLAQNIDTAAGDVDDVVFIARHARVKRHALLYGTSVDTPAERATAVEGLKALGILTDV</sequence>
<evidence type="ECO:0000313" key="2">
    <source>
        <dbReference type="Proteomes" id="UP000198922"/>
    </source>
</evidence>
<gene>
    <name evidence="1" type="ORF">SAMN04488567_2880</name>
</gene>
<keyword evidence="2" id="KW-1185">Reference proteome</keyword>
<reference evidence="2" key="1">
    <citation type="submission" date="2016-10" db="EMBL/GenBank/DDBJ databases">
        <authorList>
            <person name="Varghese N."/>
            <person name="Submissions S."/>
        </authorList>
    </citation>
    <scope>NUCLEOTIDE SEQUENCE [LARGE SCALE GENOMIC DNA]</scope>
    <source>
        <strain evidence="2">DSM 21424</strain>
    </source>
</reference>
<evidence type="ECO:0000313" key="1">
    <source>
        <dbReference type="EMBL" id="SDE90329.1"/>
    </source>
</evidence>
<dbReference type="Pfam" id="PF02924">
    <property type="entry name" value="HDPD"/>
    <property type="match status" value="1"/>
</dbReference>
<dbReference type="STRING" id="521013.SAMN04488567_2880"/>
<dbReference type="EMBL" id="FNAT01000005">
    <property type="protein sequence ID" value="SDE90329.1"/>
    <property type="molecule type" value="Genomic_DNA"/>
</dbReference>
<dbReference type="RefSeq" id="WP_090113137.1">
    <property type="nucleotide sequence ID" value="NZ_FNAT01000005.1"/>
</dbReference>
<organism evidence="1 2">
    <name type="scientific">Limimaricola pyoseonensis</name>
    <dbReference type="NCBI Taxonomy" id="521013"/>
    <lineage>
        <taxon>Bacteria</taxon>
        <taxon>Pseudomonadati</taxon>
        <taxon>Pseudomonadota</taxon>
        <taxon>Alphaproteobacteria</taxon>
        <taxon>Rhodobacterales</taxon>
        <taxon>Paracoccaceae</taxon>
        <taxon>Limimaricola</taxon>
    </lineage>
</organism>